<protein>
    <submittedName>
        <fullName evidence="2">Uncharacterized protein LOC108628104</fullName>
    </submittedName>
</protein>
<evidence type="ECO:0000313" key="2">
    <source>
        <dbReference type="RefSeq" id="XP_017885294.1"/>
    </source>
</evidence>
<sequence length="234" mass="27095">MTGEQKEMALRVIRGYKTIATQAIFLLASTTPIDVLIKVFDKYCGLTRALRSSDSVDLEKEKARLKKERHLGTLLTWQDKLRSPGIRNQKVIKAILPRFDRWVTRPHGSISYRMTQLISGHGCFGDYLFRIKKEPSPKCHHCNAVKDDNVHTSFICPAWSDERKRLYDITGQLTNLEGTTEAILHTPEKWEAYKTFCESVMSQKEEHERAREALREIAQRNTASIYLRWRSAIT</sequence>
<name>A0AAJ7J6H9_9HYME</name>
<proteinExistence type="predicted"/>
<organism evidence="1 2">
    <name type="scientific">Ceratina calcarata</name>
    <dbReference type="NCBI Taxonomy" id="156304"/>
    <lineage>
        <taxon>Eukaryota</taxon>
        <taxon>Metazoa</taxon>
        <taxon>Ecdysozoa</taxon>
        <taxon>Arthropoda</taxon>
        <taxon>Hexapoda</taxon>
        <taxon>Insecta</taxon>
        <taxon>Pterygota</taxon>
        <taxon>Neoptera</taxon>
        <taxon>Endopterygota</taxon>
        <taxon>Hymenoptera</taxon>
        <taxon>Apocrita</taxon>
        <taxon>Aculeata</taxon>
        <taxon>Apoidea</taxon>
        <taxon>Anthophila</taxon>
        <taxon>Apidae</taxon>
        <taxon>Ceratina</taxon>
        <taxon>Zadontomerus</taxon>
    </lineage>
</organism>
<dbReference type="RefSeq" id="XP_017885294.1">
    <property type="nucleotide sequence ID" value="XM_018029805.1"/>
</dbReference>
<evidence type="ECO:0000313" key="1">
    <source>
        <dbReference type="Proteomes" id="UP000694925"/>
    </source>
</evidence>
<dbReference type="KEGG" id="ccal:108628104"/>
<dbReference type="GeneID" id="108628104"/>
<dbReference type="AlphaFoldDB" id="A0AAJ7J6H9"/>
<gene>
    <name evidence="2" type="primary">LOC108628104</name>
</gene>
<dbReference type="Proteomes" id="UP000694925">
    <property type="component" value="Unplaced"/>
</dbReference>
<accession>A0AAJ7J6H9</accession>
<reference evidence="2" key="1">
    <citation type="submission" date="2025-08" db="UniProtKB">
        <authorList>
            <consortium name="RefSeq"/>
        </authorList>
    </citation>
    <scope>IDENTIFICATION</scope>
    <source>
        <tissue evidence="2">Whole body</tissue>
    </source>
</reference>
<keyword evidence="1" id="KW-1185">Reference proteome</keyword>